<proteinExistence type="predicted"/>
<accession>A0A9W4U8F1</accession>
<organism evidence="5 6">
    <name type="scientific">Periconia digitata</name>
    <dbReference type="NCBI Taxonomy" id="1303443"/>
    <lineage>
        <taxon>Eukaryota</taxon>
        <taxon>Fungi</taxon>
        <taxon>Dikarya</taxon>
        <taxon>Ascomycota</taxon>
        <taxon>Pezizomycotina</taxon>
        <taxon>Dothideomycetes</taxon>
        <taxon>Pleosporomycetidae</taxon>
        <taxon>Pleosporales</taxon>
        <taxon>Massarineae</taxon>
        <taxon>Periconiaceae</taxon>
        <taxon>Periconia</taxon>
    </lineage>
</organism>
<keyword evidence="6" id="KW-1185">Reference proteome</keyword>
<dbReference type="SUPFAM" id="SSF52540">
    <property type="entry name" value="P-loop containing nucleoside triphosphate hydrolases"/>
    <property type="match status" value="1"/>
</dbReference>
<dbReference type="OrthoDB" id="6513042at2759"/>
<evidence type="ECO:0008006" key="7">
    <source>
        <dbReference type="Google" id="ProtNLM"/>
    </source>
</evidence>
<evidence type="ECO:0000313" key="6">
    <source>
        <dbReference type="Proteomes" id="UP001152607"/>
    </source>
</evidence>
<feature type="domain" description="DNA2/NAM7 helicase-like C-terminal" evidence="4">
    <location>
        <begin position="614"/>
        <end position="804"/>
    </location>
</feature>
<keyword evidence="1" id="KW-0347">Helicase</keyword>
<name>A0A9W4U8F1_9PLEO</name>
<feature type="region of interest" description="Disordered" evidence="2">
    <location>
        <begin position="907"/>
        <end position="932"/>
    </location>
</feature>
<dbReference type="PANTHER" id="PTHR10887:SF322">
    <property type="entry name" value="HELICASE MOV-10"/>
    <property type="match status" value="1"/>
</dbReference>
<dbReference type="GO" id="GO:0035194">
    <property type="term" value="P:regulatory ncRNA-mediated post-transcriptional gene silencing"/>
    <property type="evidence" value="ECO:0007669"/>
    <property type="project" value="TreeGrafter"/>
</dbReference>
<keyword evidence="1" id="KW-0378">Hydrolase</keyword>
<dbReference type="InterPro" id="IPR041679">
    <property type="entry name" value="DNA2/NAM7-like_C"/>
</dbReference>
<keyword evidence="1" id="KW-0547">Nucleotide-binding</keyword>
<feature type="domain" description="DNA2/NAM7 helicase helicase" evidence="3">
    <location>
        <begin position="344"/>
        <end position="424"/>
    </location>
</feature>
<dbReference type="PANTHER" id="PTHR10887">
    <property type="entry name" value="DNA2/NAM7 HELICASE FAMILY"/>
    <property type="match status" value="1"/>
</dbReference>
<gene>
    <name evidence="5" type="ORF">PDIGIT_LOCUS3351</name>
</gene>
<dbReference type="InterPro" id="IPR027417">
    <property type="entry name" value="P-loop_NTPase"/>
</dbReference>
<evidence type="ECO:0000259" key="3">
    <source>
        <dbReference type="Pfam" id="PF13086"/>
    </source>
</evidence>
<feature type="compositionally biased region" description="Acidic residues" evidence="2">
    <location>
        <begin position="908"/>
        <end position="932"/>
    </location>
</feature>
<dbReference type="Gene3D" id="3.40.50.300">
    <property type="entry name" value="P-loop containing nucleotide triphosphate hydrolases"/>
    <property type="match status" value="2"/>
</dbReference>
<sequence>MKQDNLKTDIYSISKMNSGNAQANKIDTVSEVVQPELNVYASSFIPEIYKDINRDGGVVVDIDSKICIDYSRYIQSFVGFSFVPSRLPKPNQHLFSASNRQYLRHMRALWDVEKAAKLLEDEGHSLYRVLLGARILDDQRFLTLQIPGLRENSPSVEIGDTIQLRPLFVDSSGNLTDVYMHFNYPDVQMYPRHWTGTIWNASVHYVHRASETVYLKADDLRETWIANFRFELYVNVVFPPKSRHLKAAHEALVLIDTILTEIDASEGAANGAWEQHTRTMSVTNGASGGQDPPLNSQKSASSPQIEAIQRPNSWTRRILFPEESDGQWQRQLRRYPDRKLFDPQLNYEQVQAVNSVCKNDYGILPYCISGPPGTGKTKTLVELAMQLLEGHTVDHILICAPSDQAADTLALRLKKYLTPTQLLRLIGPSRAENEVPLELVGTGYTYSEDGMFYIPPFQQLMKYNVVVTSCRDASILMQARITNADLWAIEQSMLQSFRPEQTTPSPSLHFGALLVDEAAQAVELDLLPAISVVCPPAAYPSSMQQPRFVMAGDEKQLGPQTASRDPRFSRSLFARLFTRPLYQNHPLSRSNMKPSTHPPVLTKDKLPILYPPFANLTRNYRSHPAIISIPSCLFYNDTLIPEKKQLPPPPSSTPTLQTSPLFNHGKTWPVLFVPNTSPDEIERENGGWYNVGEAILACNIASHLLSHAASLPQSSICIMSPFAAQVRRIRALLRSSAYNLRDVNVGPVEAFQGLEKEVVILCTTRSRAAFLDSDIKRGLGVVGFPRKMNVAITRAKEALFVLGHPGVLGTDEVWRQWMGFCARNGLVYNHGGSGGEVLGAMEGVGGEVASGAEEGMKIGVLERALVAKGRKMVEGKEERVLGGAMDMGMMQLDDGGYEAWVEGLREALEEEEETDGIEYEEEGEQDDGAEET</sequence>
<dbReference type="GO" id="GO:0005829">
    <property type="term" value="C:cytosol"/>
    <property type="evidence" value="ECO:0007669"/>
    <property type="project" value="TreeGrafter"/>
</dbReference>
<dbReference type="AlphaFoldDB" id="A0A9W4U8F1"/>
<evidence type="ECO:0000256" key="1">
    <source>
        <dbReference type="ARBA" id="ARBA00022806"/>
    </source>
</evidence>
<reference evidence="5" key="1">
    <citation type="submission" date="2023-01" db="EMBL/GenBank/DDBJ databases">
        <authorList>
            <person name="Van Ghelder C."/>
            <person name="Rancurel C."/>
        </authorList>
    </citation>
    <scope>NUCLEOTIDE SEQUENCE</scope>
    <source>
        <strain evidence="5">CNCM I-4278</strain>
    </source>
</reference>
<feature type="compositionally biased region" description="Polar residues" evidence="2">
    <location>
        <begin position="293"/>
        <end position="307"/>
    </location>
</feature>
<comment type="caution">
    <text evidence="5">The sequence shown here is derived from an EMBL/GenBank/DDBJ whole genome shotgun (WGS) entry which is preliminary data.</text>
</comment>
<dbReference type="InterPro" id="IPR041677">
    <property type="entry name" value="DNA2/NAM7_AAA_11"/>
</dbReference>
<keyword evidence="1" id="KW-0067">ATP-binding</keyword>
<feature type="region of interest" description="Disordered" evidence="2">
    <location>
        <begin position="281"/>
        <end position="307"/>
    </location>
</feature>
<dbReference type="CDD" id="cd18808">
    <property type="entry name" value="SF1_C_Upf1"/>
    <property type="match status" value="1"/>
</dbReference>
<dbReference type="GO" id="GO:0004386">
    <property type="term" value="F:helicase activity"/>
    <property type="evidence" value="ECO:0007669"/>
    <property type="project" value="InterPro"/>
</dbReference>
<dbReference type="EMBL" id="CAOQHR010000002">
    <property type="protein sequence ID" value="CAI6314581.1"/>
    <property type="molecule type" value="Genomic_DNA"/>
</dbReference>
<dbReference type="Pfam" id="PF13087">
    <property type="entry name" value="AAA_12"/>
    <property type="match status" value="1"/>
</dbReference>
<protein>
    <recommendedName>
        <fullName evidence="7">RNA helicase</fullName>
    </recommendedName>
</protein>
<dbReference type="InterPro" id="IPR047187">
    <property type="entry name" value="SF1_C_Upf1"/>
</dbReference>
<evidence type="ECO:0000256" key="2">
    <source>
        <dbReference type="SAM" id="MobiDB-lite"/>
    </source>
</evidence>
<dbReference type="Pfam" id="PF13086">
    <property type="entry name" value="AAA_11"/>
    <property type="match status" value="1"/>
</dbReference>
<evidence type="ECO:0000313" key="5">
    <source>
        <dbReference type="EMBL" id="CAI6314581.1"/>
    </source>
</evidence>
<evidence type="ECO:0000259" key="4">
    <source>
        <dbReference type="Pfam" id="PF13087"/>
    </source>
</evidence>
<dbReference type="Proteomes" id="UP001152607">
    <property type="component" value="Unassembled WGS sequence"/>
</dbReference>
<dbReference type="InterPro" id="IPR045055">
    <property type="entry name" value="DNA2/NAM7-like"/>
</dbReference>